<dbReference type="Pfam" id="PF24991">
    <property type="entry name" value="Ig_NUP210_4th"/>
    <property type="match status" value="1"/>
</dbReference>
<keyword evidence="7" id="KW-0325">Glycoprotein</keyword>
<dbReference type="InterPro" id="IPR055099">
    <property type="entry name" value="Ig_NUP210_7th"/>
</dbReference>
<evidence type="ECO:0000256" key="6">
    <source>
        <dbReference type="ARBA" id="ARBA00023136"/>
    </source>
</evidence>
<dbReference type="InterPro" id="IPR055096">
    <property type="entry name" value="Ig_NUP210_1st"/>
</dbReference>
<proteinExistence type="inferred from homology"/>
<dbReference type="Proteomes" id="UP001162156">
    <property type="component" value="Unassembled WGS sequence"/>
</dbReference>
<dbReference type="Pfam" id="PF22963">
    <property type="entry name" value="Ig_NUP210_3rd"/>
    <property type="match status" value="1"/>
</dbReference>
<evidence type="ECO:0000259" key="12">
    <source>
        <dbReference type="Pfam" id="PF22963"/>
    </source>
</evidence>
<dbReference type="Pfam" id="PF26181">
    <property type="entry name" value="Ig_NUP210_13th"/>
    <property type="match status" value="1"/>
</dbReference>
<evidence type="ECO:0000256" key="3">
    <source>
        <dbReference type="ARBA" id="ARBA00022692"/>
    </source>
</evidence>
<feature type="domain" description="NUP210 Ig-like" evidence="10">
    <location>
        <begin position="1131"/>
        <end position="1231"/>
    </location>
</feature>
<dbReference type="InterPro" id="IPR055095">
    <property type="entry name" value="NUP210_Ig_C"/>
</dbReference>
<dbReference type="InterPro" id="IPR008964">
    <property type="entry name" value="Invasin/intimin_cell_adhesion"/>
</dbReference>
<evidence type="ECO:0000256" key="5">
    <source>
        <dbReference type="ARBA" id="ARBA00022989"/>
    </source>
</evidence>
<feature type="domain" description="NUP210 Ig-like" evidence="11">
    <location>
        <begin position="441"/>
        <end position="543"/>
    </location>
</feature>
<dbReference type="Pfam" id="PF26182">
    <property type="entry name" value="Ig_NUP210_5th"/>
    <property type="match status" value="1"/>
</dbReference>
<keyword evidence="3" id="KW-0812">Transmembrane</keyword>
<comment type="caution">
    <text evidence="19">The sequence shown here is derived from an EMBL/GenBank/DDBJ whole genome shotgun (WGS) entry which is preliminary data.</text>
</comment>
<keyword evidence="8" id="KW-0539">Nucleus</keyword>
<keyword evidence="4" id="KW-0732">Signal</keyword>
<protein>
    <recommendedName>
        <fullName evidence="21">Nuclear pore membrane glycoprotein 210</fullName>
    </recommendedName>
</protein>
<evidence type="ECO:0000259" key="11">
    <source>
        <dbReference type="Pfam" id="PF22962"/>
    </source>
</evidence>
<dbReference type="Pfam" id="PF22962">
    <property type="entry name" value="Ig_NUP210_7th"/>
    <property type="match status" value="1"/>
</dbReference>
<feature type="domain" description="NUP210 Ig-like" evidence="12">
    <location>
        <begin position="178"/>
        <end position="272"/>
    </location>
</feature>
<dbReference type="Pfam" id="PF25354">
    <property type="entry name" value="Ig_NUP210_16th"/>
    <property type="match status" value="1"/>
</dbReference>
<evidence type="ECO:0000259" key="14">
    <source>
        <dbReference type="Pfam" id="PF22969"/>
    </source>
</evidence>
<sequence>MFIIVNSSKLNVPRVLLPVFNDFSSIFLLEATEGGCYKWSTTRNDIILLTTKDEDPELHCSTKVAVSTITKEAARNIAVVLAEDVYTKQMLRCDIIVDVIHKLLITTTTRELFMEEAPEDFEVKAYDDQGNEFSTLEGIVFEWNIISLGPSRDAVTVRLPYPEYKHIATNEVQLMVVANLLITPAEVYVMPGDVVPFRIYYLNNGRMEEIALPDSQYYLEAEDLEIGSSNKKTGNVTALKEGKTRIVLRDRNVGKDDTILKLPAATLHVVQPDYLVINVLPHKNWAILVGDHHDIVTEVYTSDDHRLYLGGSVQVFMEIAPEFRVSSRSPNGSWVTGYGIKSSVVNVQATLDGVYNEKTGNIKYNKPLTAKGDLLIYPRITLSPSEVILPWDPITRPKYEVDLVARGGDGRFLWTSSDHAIGLVTLEDSVTLSSFKPLRLIEPTREIVLAIGTSVNLVYVGGPRPIMGRAGDHQRVVVSEDEKIARATDITQFCTLPGEDFSVVQIVCRKLGETDIKLMISNIPTASNCKSQTSSVTTRITCGKPRKVTLQPELRIADVDACPMDLSSGHVVVQSTKNIDLDVFVYDDCGTRFLNISSFNFEWLLTPFATGELLNKNGVFPKNITIGNVPVALKSYQTLKPLIDVGNMEINVTISGYKTSILKKYGIISEWPPFVTEEERGTELGPITASLALYLVDNAVISPSTITLFNHPGNKQIIKVKQGSGYFELALSTDDVASVRYTESSREIEVIPLKSGELTIQLVDLCLVSRPATLLVSVISVGIIRVEMADKVEVGKCIPCIVRLYDENDNLMVIPEPGMIDLRPDFENKIANIQRIEQTPLKKWGVGEIHYTITGVVVGDTKLVFTVSGADEDIDSAPLELQVFQPLKLYPRNGSIVIGAVLQFTIKGVTKVFAQSVGIHPFRMGAMVPFWCGGIPDISPMILGSLEDPPILFKWTVDDKLLVDLSGVFHPVGVFKKKPDRVAIKVFGLQPGKTRLYVNATVPGRTANRQNVETVTLSAWIDIEIIQEFSIISPEFPGNSLLMAPFSEVQLETNLDYSDSKIVYWLPGDRAPSTELLADKSVTTSDVIVSVSPTGLLKSYGILGHALLIIICTDELGLKRHLSVVVEVKTIHYMNINVIANWRIHSDSPLRTIPLGTEFQLRATFHDSQGNKFHAGPTDLKVRTSRCDLLKVVESPANASVWIYTKKPGNTMVKAWADGIQKTADYVKINVEQSVRPMLDHLTSGDIVCLWTPVVTEYNKPGTWRSSDTSLMFINPALDIGFVGNREGVVVLTHSLLQSAPIQIHIYPVSEIEFLEDPALVLTNGELNSIVRVVLVLQSEKSVGIKTNNLIQGWRCRTDVRKLVSPTGFKCFAEFSNKSLPITIDHLFNVINSWVPETGQYACKLINLGIHGSNISVLSTNVTLWAATEDDETTSRRLNIKFLPHVFVPEEILLAENSNTGDLTVIGLPEVLQQIEVRIKSDSSILFVGEPKDHNETSKIYQIQLIDYHWRLADLEDAMGIVVSSPITKQNVKVGEKMILTF</sequence>
<evidence type="ECO:0008006" key="21">
    <source>
        <dbReference type="Google" id="ProtNLM"/>
    </source>
</evidence>
<evidence type="ECO:0000259" key="15">
    <source>
        <dbReference type="Pfam" id="PF24902"/>
    </source>
</evidence>
<dbReference type="InterPro" id="IPR056899">
    <property type="entry name" value="Ig_NUP210_9th"/>
</dbReference>
<dbReference type="PANTHER" id="PTHR23019:SF0">
    <property type="entry name" value="NUCLEAR PORE MEMBRANE GLYCOPROTEIN 210"/>
    <property type="match status" value="1"/>
</dbReference>
<feature type="domain" description="NUP210 Ig-like" evidence="17">
    <location>
        <begin position="1239"/>
        <end position="1295"/>
    </location>
</feature>
<feature type="domain" description="NUP210 fourth Ig-like" evidence="16">
    <location>
        <begin position="283"/>
        <end position="358"/>
    </location>
</feature>
<feature type="domain" description="NUP210 Ig-like" evidence="14">
    <location>
        <begin position="107"/>
        <end position="150"/>
    </location>
</feature>
<accession>A0AAV8ZSR4</accession>
<evidence type="ECO:0000256" key="7">
    <source>
        <dbReference type="ARBA" id="ARBA00023180"/>
    </source>
</evidence>
<dbReference type="InterPro" id="IPR055097">
    <property type="entry name" value="Ig_NUP210_2nd"/>
</dbReference>
<reference evidence="19" key="1">
    <citation type="journal article" date="2023" name="Insect Mol. Biol.">
        <title>Genome sequencing provides insights into the evolution of gene families encoding plant cell wall-degrading enzymes in longhorned beetles.</title>
        <authorList>
            <person name="Shin N.R."/>
            <person name="Okamura Y."/>
            <person name="Kirsch R."/>
            <person name="Pauchet Y."/>
        </authorList>
    </citation>
    <scope>NUCLEOTIDE SEQUENCE</scope>
    <source>
        <strain evidence="19">RBIC_L_NR</strain>
    </source>
</reference>
<dbReference type="InterPro" id="IPR055094">
    <property type="entry name" value="NUP210_Ig15"/>
</dbReference>
<name>A0AAV8ZSR4_9CUCU</name>
<evidence type="ECO:0000313" key="19">
    <source>
        <dbReference type="EMBL" id="KAJ8968307.1"/>
    </source>
</evidence>
<evidence type="ECO:0000256" key="2">
    <source>
        <dbReference type="ARBA" id="ARBA00007313"/>
    </source>
</evidence>
<evidence type="ECO:0000313" key="20">
    <source>
        <dbReference type="Proteomes" id="UP001162156"/>
    </source>
</evidence>
<evidence type="ECO:0000259" key="10">
    <source>
        <dbReference type="Pfam" id="PF22959"/>
    </source>
</evidence>
<feature type="domain" description="NUP210 Ig-like" evidence="15">
    <location>
        <begin position="701"/>
        <end position="778"/>
    </location>
</feature>
<dbReference type="Pfam" id="PF24902">
    <property type="entry name" value="Ig_NUP210_9th"/>
    <property type="match status" value="1"/>
</dbReference>
<organism evidence="19 20">
    <name type="scientific">Rhamnusium bicolor</name>
    <dbReference type="NCBI Taxonomy" id="1586634"/>
    <lineage>
        <taxon>Eukaryota</taxon>
        <taxon>Metazoa</taxon>
        <taxon>Ecdysozoa</taxon>
        <taxon>Arthropoda</taxon>
        <taxon>Hexapoda</taxon>
        <taxon>Insecta</taxon>
        <taxon>Pterygota</taxon>
        <taxon>Neoptera</taxon>
        <taxon>Endopterygota</taxon>
        <taxon>Coleoptera</taxon>
        <taxon>Polyphaga</taxon>
        <taxon>Cucujiformia</taxon>
        <taxon>Chrysomeloidea</taxon>
        <taxon>Cerambycidae</taxon>
        <taxon>Lepturinae</taxon>
        <taxon>Rhagiini</taxon>
        <taxon>Rhamnusium</taxon>
    </lineage>
</organism>
<keyword evidence="5" id="KW-1133">Transmembrane helix</keyword>
<evidence type="ECO:0000259" key="9">
    <source>
        <dbReference type="Pfam" id="PF22957"/>
    </source>
</evidence>
<evidence type="ECO:0000259" key="16">
    <source>
        <dbReference type="Pfam" id="PF24991"/>
    </source>
</evidence>
<evidence type="ECO:0000256" key="8">
    <source>
        <dbReference type="ARBA" id="ARBA00023242"/>
    </source>
</evidence>
<evidence type="ECO:0000259" key="18">
    <source>
        <dbReference type="Pfam" id="PF26181"/>
    </source>
</evidence>
<dbReference type="InterPro" id="IPR058779">
    <property type="entry name" value="Ig_NUP210_13th"/>
</dbReference>
<dbReference type="InterPro" id="IPR056897">
    <property type="entry name" value="Ig_NUP210_4th"/>
</dbReference>
<dbReference type="InterPro" id="IPR045197">
    <property type="entry name" value="NUP210-like"/>
</dbReference>
<dbReference type="GO" id="GO:0005643">
    <property type="term" value="C:nuclear pore"/>
    <property type="evidence" value="ECO:0007669"/>
    <property type="project" value="TreeGrafter"/>
</dbReference>
<dbReference type="InterPro" id="IPR057586">
    <property type="entry name" value="Ig_NUP210_16th"/>
</dbReference>
<evidence type="ECO:0000256" key="1">
    <source>
        <dbReference type="ARBA" id="ARBA00004590"/>
    </source>
</evidence>
<dbReference type="Pfam" id="PF22957">
    <property type="entry name" value="NUP210_Ig"/>
    <property type="match status" value="1"/>
</dbReference>
<keyword evidence="20" id="KW-1185">Reference proteome</keyword>
<keyword evidence="6" id="KW-0472">Membrane</keyword>
<evidence type="ECO:0000256" key="4">
    <source>
        <dbReference type="ARBA" id="ARBA00022729"/>
    </source>
</evidence>
<gene>
    <name evidence="19" type="ORF">NQ314_002368</name>
</gene>
<evidence type="ECO:0000259" key="17">
    <source>
        <dbReference type="Pfam" id="PF25354"/>
    </source>
</evidence>
<dbReference type="Pfam" id="PF22959">
    <property type="entry name" value="Ig_NUP210_15th"/>
    <property type="match status" value="1"/>
</dbReference>
<feature type="domain" description="NUP210 Ig-like" evidence="13">
    <location>
        <begin position="8"/>
        <end position="98"/>
    </location>
</feature>
<dbReference type="Pfam" id="PF22969">
    <property type="entry name" value="Ig_NUP210_2nd"/>
    <property type="match status" value="1"/>
</dbReference>
<comment type="similarity">
    <text evidence="2">Belongs to the NUP210 family.</text>
</comment>
<dbReference type="EMBL" id="JANEYF010000730">
    <property type="protein sequence ID" value="KAJ8968307.1"/>
    <property type="molecule type" value="Genomic_DNA"/>
</dbReference>
<evidence type="ECO:0000259" key="13">
    <source>
        <dbReference type="Pfam" id="PF22967"/>
    </source>
</evidence>
<dbReference type="GO" id="GO:0031965">
    <property type="term" value="C:nuclear membrane"/>
    <property type="evidence" value="ECO:0007669"/>
    <property type="project" value="UniProtKB-SubCell"/>
</dbReference>
<dbReference type="Pfam" id="PF22967">
    <property type="entry name" value="Ig_NUP210_1st"/>
    <property type="match status" value="1"/>
</dbReference>
<feature type="domain" description="NUP210 Ig-like" evidence="18">
    <location>
        <begin position="922"/>
        <end position="1025"/>
    </location>
</feature>
<dbReference type="SUPFAM" id="SSF49373">
    <property type="entry name" value="Invasin/intimin cell-adhesion fragments"/>
    <property type="match status" value="1"/>
</dbReference>
<dbReference type="InterPro" id="IPR055098">
    <property type="entry name" value="Ig_NUP210_3rd"/>
</dbReference>
<comment type="subcellular location">
    <subcellularLocation>
        <location evidence="1">Nucleus membrane</location>
        <topology evidence="1">Single-pass membrane protein</topology>
    </subcellularLocation>
</comment>
<dbReference type="PANTHER" id="PTHR23019">
    <property type="entry name" value="NUCLEAR PORE MEMBRANE GLYCOPROTEIN GP210-RELATED"/>
    <property type="match status" value="1"/>
</dbReference>
<feature type="domain" description="NUP210 C-terminal Ig-like" evidence="9">
    <location>
        <begin position="1323"/>
        <end position="1476"/>
    </location>
</feature>